<dbReference type="GO" id="GO:0003676">
    <property type="term" value="F:nucleic acid binding"/>
    <property type="evidence" value="ECO:0007669"/>
    <property type="project" value="InterPro"/>
</dbReference>
<name>A0AAV8VJZ6_9CUCU</name>
<dbReference type="PANTHER" id="PTHR37984:SF5">
    <property type="entry name" value="PROTEIN NYNRIN-LIKE"/>
    <property type="match status" value="1"/>
</dbReference>
<dbReference type="InterPro" id="IPR057560">
    <property type="entry name" value="Znf_SCAND3"/>
</dbReference>
<dbReference type="InterPro" id="IPR001584">
    <property type="entry name" value="Integrase_cat-core"/>
</dbReference>
<dbReference type="InterPro" id="IPR036397">
    <property type="entry name" value="RNaseH_sf"/>
</dbReference>
<protein>
    <recommendedName>
        <fullName evidence="1">Integrase catalytic domain-containing protein</fullName>
    </recommendedName>
</protein>
<comment type="caution">
    <text evidence="2">The sequence shown here is derived from an EMBL/GenBank/DDBJ whole genome shotgun (WGS) entry which is preliminary data.</text>
</comment>
<dbReference type="PANTHER" id="PTHR37984">
    <property type="entry name" value="PROTEIN CBG26694"/>
    <property type="match status" value="1"/>
</dbReference>
<dbReference type="GO" id="GO:0015074">
    <property type="term" value="P:DNA integration"/>
    <property type="evidence" value="ECO:0007669"/>
    <property type="project" value="InterPro"/>
</dbReference>
<feature type="domain" description="Integrase catalytic" evidence="1">
    <location>
        <begin position="1"/>
        <end position="119"/>
    </location>
</feature>
<dbReference type="PROSITE" id="PS50994">
    <property type="entry name" value="INTEGRASE"/>
    <property type="match status" value="1"/>
</dbReference>
<dbReference type="InterPro" id="IPR050951">
    <property type="entry name" value="Retrovirus_Pol_polyprotein"/>
</dbReference>
<dbReference type="InterPro" id="IPR011011">
    <property type="entry name" value="Znf_FYVE_PHD"/>
</dbReference>
<organism evidence="2 3">
    <name type="scientific">Exocentrus adspersus</name>
    <dbReference type="NCBI Taxonomy" id="1586481"/>
    <lineage>
        <taxon>Eukaryota</taxon>
        <taxon>Metazoa</taxon>
        <taxon>Ecdysozoa</taxon>
        <taxon>Arthropoda</taxon>
        <taxon>Hexapoda</taxon>
        <taxon>Insecta</taxon>
        <taxon>Pterygota</taxon>
        <taxon>Neoptera</taxon>
        <taxon>Endopterygota</taxon>
        <taxon>Coleoptera</taxon>
        <taxon>Polyphaga</taxon>
        <taxon>Cucujiformia</taxon>
        <taxon>Chrysomeloidea</taxon>
        <taxon>Cerambycidae</taxon>
        <taxon>Lamiinae</taxon>
        <taxon>Acanthocinini</taxon>
        <taxon>Exocentrus</taxon>
    </lineage>
</organism>
<dbReference type="Pfam" id="PF23663">
    <property type="entry name" value="Znf_SCAND3"/>
    <property type="match status" value="1"/>
</dbReference>
<evidence type="ECO:0000313" key="2">
    <source>
        <dbReference type="EMBL" id="KAJ8914671.1"/>
    </source>
</evidence>
<dbReference type="Gene3D" id="3.30.420.10">
    <property type="entry name" value="Ribonuclease H-like superfamily/Ribonuclease H"/>
    <property type="match status" value="1"/>
</dbReference>
<dbReference type="Proteomes" id="UP001159042">
    <property type="component" value="Unassembled WGS sequence"/>
</dbReference>
<reference evidence="2 3" key="1">
    <citation type="journal article" date="2023" name="Insect Mol. Biol.">
        <title>Genome sequencing provides insights into the evolution of gene families encoding plant cell wall-degrading enzymes in longhorned beetles.</title>
        <authorList>
            <person name="Shin N.R."/>
            <person name="Okamura Y."/>
            <person name="Kirsch R."/>
            <person name="Pauchet Y."/>
        </authorList>
    </citation>
    <scope>NUCLEOTIDE SEQUENCE [LARGE SCALE GENOMIC DNA]</scope>
    <source>
        <strain evidence="2">EAD_L_NR</strain>
    </source>
</reference>
<dbReference type="InterPro" id="IPR012337">
    <property type="entry name" value="RNaseH-like_sf"/>
</dbReference>
<accession>A0AAV8VJZ6</accession>
<keyword evidence="3" id="KW-1185">Reference proteome</keyword>
<evidence type="ECO:0000259" key="1">
    <source>
        <dbReference type="PROSITE" id="PS50994"/>
    </source>
</evidence>
<dbReference type="SUPFAM" id="SSF53098">
    <property type="entry name" value="Ribonuclease H-like"/>
    <property type="match status" value="1"/>
</dbReference>
<dbReference type="SUPFAM" id="SSF57903">
    <property type="entry name" value="FYVE/PHD zinc finger"/>
    <property type="match status" value="1"/>
</dbReference>
<dbReference type="AlphaFoldDB" id="A0AAV8VJZ6"/>
<proteinExistence type="predicted"/>
<sequence length="310" mass="34437">MKSKTAVETAKNLIDIFCLFGAPSILHSNNGREFANQIINNLKCQWSNLKIVHGKPRHSHSQGSVERCNRDIRDALICWMADENTRHWADGLCFVQSKKNRSYHSAIKRSPYEAMFGCAQRNGLKDTDLPQDLVDSLESESDLVTLLSEVTEVQHPTEKSLTERTEAVAGADEGAYGEEVQVSIVDGEMENTTNSEVQSFLEGEEIENIINKEVLAPTVDIETEGLKINENGGLLCIVCKAPVADVQSCSKCEGKIHASCSVLKVSNEFESEFQCFLCQRSCDITINREHAKRGLEVQANLMLAQSTKKI</sequence>
<gene>
    <name evidence="2" type="ORF">NQ315_017368</name>
</gene>
<evidence type="ECO:0000313" key="3">
    <source>
        <dbReference type="Proteomes" id="UP001159042"/>
    </source>
</evidence>
<dbReference type="EMBL" id="JANEYG010000066">
    <property type="protein sequence ID" value="KAJ8914671.1"/>
    <property type="molecule type" value="Genomic_DNA"/>
</dbReference>